<proteinExistence type="predicted"/>
<feature type="non-terminal residue" evidence="2">
    <location>
        <position position="1"/>
    </location>
</feature>
<dbReference type="GO" id="GO:0006779">
    <property type="term" value="P:porphyrin-containing compound biosynthetic process"/>
    <property type="evidence" value="ECO:0007669"/>
    <property type="project" value="InterPro"/>
</dbReference>
<name>X1MBZ8_9ZZZZ</name>
<feature type="domain" description="Uroporphyrinogen decarboxylase (URO-D)" evidence="1">
    <location>
        <begin position="48"/>
        <end position="159"/>
    </location>
</feature>
<organism evidence="2">
    <name type="scientific">marine sediment metagenome</name>
    <dbReference type="NCBI Taxonomy" id="412755"/>
    <lineage>
        <taxon>unclassified sequences</taxon>
        <taxon>metagenomes</taxon>
        <taxon>ecological metagenomes</taxon>
    </lineage>
</organism>
<dbReference type="AlphaFoldDB" id="X1MBZ8"/>
<protein>
    <recommendedName>
        <fullName evidence="1">Uroporphyrinogen decarboxylase (URO-D) domain-containing protein</fullName>
    </recommendedName>
</protein>
<dbReference type="PANTHER" id="PTHR47099">
    <property type="entry name" value="METHYLCOBAMIDE:COM METHYLTRANSFERASE MTBA"/>
    <property type="match status" value="1"/>
</dbReference>
<dbReference type="PANTHER" id="PTHR47099:SF1">
    <property type="entry name" value="METHYLCOBAMIDE:COM METHYLTRANSFERASE MTBA"/>
    <property type="match status" value="1"/>
</dbReference>
<evidence type="ECO:0000313" key="2">
    <source>
        <dbReference type="EMBL" id="GAI15611.1"/>
    </source>
</evidence>
<dbReference type="InterPro" id="IPR038071">
    <property type="entry name" value="UROD/MetE-like_sf"/>
</dbReference>
<evidence type="ECO:0000259" key="1">
    <source>
        <dbReference type="Pfam" id="PF01208"/>
    </source>
</evidence>
<dbReference type="GO" id="GO:0004853">
    <property type="term" value="F:uroporphyrinogen decarboxylase activity"/>
    <property type="evidence" value="ECO:0007669"/>
    <property type="project" value="InterPro"/>
</dbReference>
<gene>
    <name evidence="2" type="ORF">S06H3_18536</name>
</gene>
<accession>X1MBZ8</accession>
<dbReference type="EMBL" id="BARV01009387">
    <property type="protein sequence ID" value="GAI15611.1"/>
    <property type="molecule type" value="Genomic_DNA"/>
</dbReference>
<dbReference type="InterPro" id="IPR052024">
    <property type="entry name" value="Methanogen_methyltrans"/>
</dbReference>
<dbReference type="Pfam" id="PF01208">
    <property type="entry name" value="URO-D"/>
    <property type="match status" value="1"/>
</dbReference>
<dbReference type="Gene3D" id="3.20.20.210">
    <property type="match status" value="1"/>
</dbReference>
<sequence>ENFLMDLAYNIKVAEVIIDGVGEFCLEFNRRELSEFGRKARYYGTWDDVAGQNGMIFSPELFKKYFLPIYKKLIENVKKYNLFFGWHCCGSVHDVLPLMIDAGIDVFDVVQTSARDMELEKVYKLYGGKVCLHGGMDVQKLLVEKTPEEIKSKIGRMNKYNIEYPNVGIDPPLADIDSLGEIKKGFLTSRLNLFDFKSIRNKYDIEGLSYENVKDSNDDLTNEIRLAFKEETHRLLKLLSEH</sequence>
<dbReference type="InterPro" id="IPR000257">
    <property type="entry name" value="Uroporphyrinogen_deCOase"/>
</dbReference>
<comment type="caution">
    <text evidence="2">The sequence shown here is derived from an EMBL/GenBank/DDBJ whole genome shotgun (WGS) entry which is preliminary data.</text>
</comment>
<reference evidence="2" key="1">
    <citation type="journal article" date="2014" name="Front. Microbiol.">
        <title>High frequency of phylogenetically diverse reductive dehalogenase-homologous genes in deep subseafloor sedimentary metagenomes.</title>
        <authorList>
            <person name="Kawai M."/>
            <person name="Futagami T."/>
            <person name="Toyoda A."/>
            <person name="Takaki Y."/>
            <person name="Nishi S."/>
            <person name="Hori S."/>
            <person name="Arai W."/>
            <person name="Tsubouchi T."/>
            <person name="Morono Y."/>
            <person name="Uchiyama I."/>
            <person name="Ito T."/>
            <person name="Fujiyama A."/>
            <person name="Inagaki F."/>
            <person name="Takami H."/>
        </authorList>
    </citation>
    <scope>NUCLEOTIDE SEQUENCE</scope>
    <source>
        <strain evidence="2">Expedition CK06-06</strain>
    </source>
</reference>
<dbReference type="SUPFAM" id="SSF51726">
    <property type="entry name" value="UROD/MetE-like"/>
    <property type="match status" value="1"/>
</dbReference>